<keyword evidence="1" id="KW-1133">Transmembrane helix</keyword>
<keyword evidence="3" id="KW-0645">Protease</keyword>
<dbReference type="PATRIC" id="fig|751945.3.peg.1993"/>
<dbReference type="EMBL" id="CP003249">
    <property type="protein sequence ID" value="AFV77045.1"/>
    <property type="molecule type" value="Genomic_DNA"/>
</dbReference>
<evidence type="ECO:0000259" key="2">
    <source>
        <dbReference type="Pfam" id="PF02517"/>
    </source>
</evidence>
<evidence type="ECO:0000256" key="1">
    <source>
        <dbReference type="SAM" id="Phobius"/>
    </source>
</evidence>
<dbReference type="Pfam" id="PF02517">
    <property type="entry name" value="Rce1-like"/>
    <property type="match status" value="1"/>
</dbReference>
<organism evidence="3 4">
    <name type="scientific">Thermus oshimai JL-2</name>
    <dbReference type="NCBI Taxonomy" id="751945"/>
    <lineage>
        <taxon>Bacteria</taxon>
        <taxon>Thermotogati</taxon>
        <taxon>Deinococcota</taxon>
        <taxon>Deinococci</taxon>
        <taxon>Thermales</taxon>
        <taxon>Thermaceae</taxon>
        <taxon>Thermus</taxon>
    </lineage>
</organism>
<feature type="transmembrane region" description="Helical" evidence="1">
    <location>
        <begin position="156"/>
        <end position="174"/>
    </location>
</feature>
<dbReference type="InterPro" id="IPR003675">
    <property type="entry name" value="Rce1/LyrA-like_dom"/>
</dbReference>
<feature type="transmembrane region" description="Helical" evidence="1">
    <location>
        <begin position="186"/>
        <end position="206"/>
    </location>
</feature>
<dbReference type="OrthoDB" id="9777755at2"/>
<feature type="transmembrane region" description="Helical" evidence="1">
    <location>
        <begin position="111"/>
        <end position="135"/>
    </location>
</feature>
<dbReference type="PANTHER" id="PTHR35797:SF1">
    <property type="entry name" value="PROTEASE"/>
    <property type="match status" value="1"/>
</dbReference>
<keyword evidence="1" id="KW-0472">Membrane</keyword>
<keyword evidence="4" id="KW-1185">Reference proteome</keyword>
<feature type="transmembrane region" description="Helical" evidence="1">
    <location>
        <begin position="5"/>
        <end position="22"/>
    </location>
</feature>
<evidence type="ECO:0000313" key="4">
    <source>
        <dbReference type="Proteomes" id="UP000000211"/>
    </source>
</evidence>
<dbReference type="RefSeq" id="WP_016330223.1">
    <property type="nucleotide sequence ID" value="NC_019386.1"/>
</dbReference>
<evidence type="ECO:0000313" key="3">
    <source>
        <dbReference type="EMBL" id="AFV77045.1"/>
    </source>
</evidence>
<dbReference type="GO" id="GO:0080120">
    <property type="term" value="P:CAAX-box protein maturation"/>
    <property type="evidence" value="ECO:0007669"/>
    <property type="project" value="UniProtKB-ARBA"/>
</dbReference>
<feature type="transmembrane region" description="Helical" evidence="1">
    <location>
        <begin position="213"/>
        <end position="234"/>
    </location>
</feature>
<feature type="domain" description="CAAX prenyl protease 2/Lysostaphin resistance protein A-like" evidence="2">
    <location>
        <begin position="125"/>
        <end position="225"/>
    </location>
</feature>
<dbReference type="eggNOG" id="COG1266">
    <property type="taxonomic scope" value="Bacteria"/>
</dbReference>
<dbReference type="PANTHER" id="PTHR35797">
    <property type="entry name" value="PROTEASE-RELATED"/>
    <property type="match status" value="1"/>
</dbReference>
<feature type="transmembrane region" description="Helical" evidence="1">
    <location>
        <begin position="28"/>
        <end position="48"/>
    </location>
</feature>
<dbReference type="STRING" id="751945.Theos_2047"/>
<dbReference type="GO" id="GO:0004175">
    <property type="term" value="F:endopeptidase activity"/>
    <property type="evidence" value="ECO:0007669"/>
    <property type="project" value="UniProtKB-ARBA"/>
</dbReference>
<keyword evidence="3" id="KW-0378">Hydrolase</keyword>
<dbReference type="AlphaFoldDB" id="K7R148"/>
<feature type="transmembrane region" description="Helical" evidence="1">
    <location>
        <begin position="240"/>
        <end position="260"/>
    </location>
</feature>
<accession>K7R148</accession>
<dbReference type="KEGG" id="tos:Theos_2047"/>
<reference evidence="3 4" key="1">
    <citation type="journal article" date="2013" name="Genome Announc.">
        <title>Whole Genome Sequencing of Thermus oshimai JL-2 and Thermus thermophilus JL-18, Incomplete Denitrifiers from the United States Great Basin.</title>
        <authorList>
            <person name="Murugapiran S.K."/>
            <person name="Huntemann M."/>
            <person name="Wei C.L."/>
            <person name="Han J."/>
            <person name="Detter J.C."/>
            <person name="Han C.S."/>
            <person name="Erkkila T.H."/>
            <person name="Teshima H."/>
            <person name="Chen A."/>
            <person name="Kyrpides N."/>
            <person name="Mavrommatis K."/>
            <person name="Markowitz V."/>
            <person name="Szeto E."/>
            <person name="Ivanova N."/>
            <person name="Pagani I."/>
            <person name="Lam J."/>
            <person name="McDonald A.I."/>
            <person name="Dodsworth J.A."/>
            <person name="Pati A."/>
            <person name="Goodwin L."/>
            <person name="Peters L."/>
            <person name="Pitluck S."/>
            <person name="Woyke T."/>
            <person name="Hedlund B.P."/>
        </authorList>
    </citation>
    <scope>NUCLEOTIDE SEQUENCE</scope>
    <source>
        <strain evidence="3 4">JL-2</strain>
    </source>
</reference>
<name>K7R148_THEOS</name>
<dbReference type="Proteomes" id="UP000000211">
    <property type="component" value="Chromosome"/>
</dbReference>
<proteinExistence type="predicted"/>
<dbReference type="GO" id="GO:0006508">
    <property type="term" value="P:proteolysis"/>
    <property type="evidence" value="ECO:0007669"/>
    <property type="project" value="UniProtKB-KW"/>
</dbReference>
<sequence>MKALYWTFGLSWSLALLFWLWGGGVGTPAYIAFSAAYMWVPGLVALYFSRKEGLRLPLALKPNRHWLFAWLFPVGLTLFSIPLTLPLAPWRGAEALKATLPKEALAIPEGALLWMAFLGGILGGLLAGATVNLLFALGEELMWRGYLWARLKPKGFWPASLEIGLVWGLWHAPLVLMGHNYPNTPILGVGAMTLFTLLLTPALLYVREKGGSLLAPALLHGTLNGVAGLSLLPFERTHDLLVGVLGLPGFFLLALFNLWLRRRVPLS</sequence>
<protein>
    <submittedName>
        <fullName evidence="3">CAAX amino terminal protease family</fullName>
    </submittedName>
</protein>
<gene>
    <name evidence="3" type="ORF">Theos_2047</name>
</gene>
<dbReference type="InterPro" id="IPR042150">
    <property type="entry name" value="MmRce1-like"/>
</dbReference>
<keyword evidence="1" id="KW-0812">Transmembrane</keyword>
<dbReference type="HOGENOM" id="CLU_064706_0_1_0"/>
<feature type="transmembrane region" description="Helical" evidence="1">
    <location>
        <begin position="68"/>
        <end position="91"/>
    </location>
</feature>